<evidence type="ECO:0000256" key="6">
    <source>
        <dbReference type="ARBA" id="ARBA00022801"/>
    </source>
</evidence>
<comment type="catalytic activity">
    <reaction evidence="10">
        <text>adenosine + phosphate = alpha-D-ribose 1-phosphate + adenine</text>
        <dbReference type="Rhea" id="RHEA:27642"/>
        <dbReference type="ChEBI" id="CHEBI:16335"/>
        <dbReference type="ChEBI" id="CHEBI:16708"/>
        <dbReference type="ChEBI" id="CHEBI:43474"/>
        <dbReference type="ChEBI" id="CHEBI:57720"/>
        <dbReference type="EC" id="2.4.2.1"/>
    </reaction>
    <physiologicalReaction direction="left-to-right" evidence="10">
        <dbReference type="Rhea" id="RHEA:27643"/>
    </physiologicalReaction>
</comment>
<evidence type="ECO:0000313" key="14">
    <source>
        <dbReference type="Proteomes" id="UP000268084"/>
    </source>
</evidence>
<protein>
    <recommendedName>
        <fullName evidence="12">Purine nucleoside phosphorylase</fullName>
    </recommendedName>
</protein>
<keyword evidence="8" id="KW-0186">Copper</keyword>
<reference evidence="13 14" key="2">
    <citation type="submission" date="2018-12" db="EMBL/GenBank/DDBJ databases">
        <title>Nakamurella antarcticus sp. nov., isolated from Antarctica South Shetland Islands soil.</title>
        <authorList>
            <person name="Peng F."/>
        </authorList>
    </citation>
    <scope>NUCLEOTIDE SEQUENCE [LARGE SCALE GENOMIC DNA]</scope>
    <source>
        <strain evidence="13 14">S14-144</strain>
    </source>
</reference>
<dbReference type="OrthoDB" id="4279at2"/>
<evidence type="ECO:0000256" key="12">
    <source>
        <dbReference type="RuleBase" id="RU361274"/>
    </source>
</evidence>
<dbReference type="InterPro" id="IPR038371">
    <property type="entry name" value="Cu_polyphenol_OxRdtase_sf"/>
</dbReference>
<dbReference type="CDD" id="cd16833">
    <property type="entry name" value="YfiH"/>
    <property type="match status" value="1"/>
</dbReference>
<evidence type="ECO:0000256" key="8">
    <source>
        <dbReference type="ARBA" id="ARBA00023008"/>
    </source>
</evidence>
<sequence length="253" mass="26053">MRVQYFFSGREGGVSTQPFRSLNIGTHVGDDPTSVARNRVTLAECAGLGVNNVVWMDQVHSTKIVQVDAAGDVLVATDGAVTSAPGVGLAVMVADCVPILAYDEQVGVIGVAHAGRQGAAAGIGPELLRCMVSAGSSVSGISIVLGPAICGRCYEVPASMRDLVDRALPGSACESAVGTAGLDLRAGLARQFRALGVSGVVVDSCCTAEDPAFFSHRRDAPTGRQAGLLWLELSAATHSTAVTDEKIVNRLPH</sequence>
<proteinExistence type="inferred from homology"/>
<evidence type="ECO:0000256" key="3">
    <source>
        <dbReference type="ARBA" id="ARBA00007353"/>
    </source>
</evidence>
<comment type="catalytic activity">
    <reaction evidence="9">
        <text>adenosine + H2O + H(+) = inosine + NH4(+)</text>
        <dbReference type="Rhea" id="RHEA:24408"/>
        <dbReference type="ChEBI" id="CHEBI:15377"/>
        <dbReference type="ChEBI" id="CHEBI:15378"/>
        <dbReference type="ChEBI" id="CHEBI:16335"/>
        <dbReference type="ChEBI" id="CHEBI:17596"/>
        <dbReference type="ChEBI" id="CHEBI:28938"/>
        <dbReference type="EC" id="3.5.4.4"/>
    </reaction>
    <physiologicalReaction direction="left-to-right" evidence="9">
        <dbReference type="Rhea" id="RHEA:24409"/>
    </physiologicalReaction>
</comment>
<dbReference type="RefSeq" id="WP_124798356.1">
    <property type="nucleotide sequence ID" value="NZ_CP034170.1"/>
</dbReference>
<evidence type="ECO:0000256" key="7">
    <source>
        <dbReference type="ARBA" id="ARBA00022833"/>
    </source>
</evidence>
<dbReference type="Pfam" id="PF02578">
    <property type="entry name" value="Cu-oxidase_4"/>
    <property type="match status" value="1"/>
</dbReference>
<comment type="catalytic activity">
    <reaction evidence="1">
        <text>inosine + phosphate = alpha-D-ribose 1-phosphate + hypoxanthine</text>
        <dbReference type="Rhea" id="RHEA:27646"/>
        <dbReference type="ChEBI" id="CHEBI:17368"/>
        <dbReference type="ChEBI" id="CHEBI:17596"/>
        <dbReference type="ChEBI" id="CHEBI:43474"/>
        <dbReference type="ChEBI" id="CHEBI:57720"/>
        <dbReference type="EC" id="2.4.2.1"/>
    </reaction>
    <physiologicalReaction direction="left-to-right" evidence="1">
        <dbReference type="Rhea" id="RHEA:27647"/>
    </physiologicalReaction>
</comment>
<evidence type="ECO:0000256" key="5">
    <source>
        <dbReference type="ARBA" id="ARBA00022723"/>
    </source>
</evidence>
<keyword evidence="14" id="KW-1185">Reference proteome</keyword>
<reference evidence="13 14" key="1">
    <citation type="submission" date="2018-11" db="EMBL/GenBank/DDBJ databases">
        <authorList>
            <person name="Da X."/>
        </authorList>
    </citation>
    <scope>NUCLEOTIDE SEQUENCE [LARGE SCALE GENOMIC DNA]</scope>
    <source>
        <strain evidence="13 14">S14-144</strain>
    </source>
</reference>
<comment type="catalytic activity">
    <reaction evidence="11">
        <text>S-methyl-5'-thioadenosine + phosphate = 5-(methylsulfanyl)-alpha-D-ribose 1-phosphate + adenine</text>
        <dbReference type="Rhea" id="RHEA:11852"/>
        <dbReference type="ChEBI" id="CHEBI:16708"/>
        <dbReference type="ChEBI" id="CHEBI:17509"/>
        <dbReference type="ChEBI" id="CHEBI:43474"/>
        <dbReference type="ChEBI" id="CHEBI:58533"/>
        <dbReference type="EC" id="2.4.2.28"/>
    </reaction>
    <physiologicalReaction direction="left-to-right" evidence="11">
        <dbReference type="Rhea" id="RHEA:11853"/>
    </physiologicalReaction>
</comment>
<keyword evidence="7" id="KW-0862">Zinc</keyword>
<dbReference type="GO" id="GO:0005507">
    <property type="term" value="F:copper ion binding"/>
    <property type="evidence" value="ECO:0007669"/>
    <property type="project" value="TreeGrafter"/>
</dbReference>
<dbReference type="GO" id="GO:0016787">
    <property type="term" value="F:hydrolase activity"/>
    <property type="evidence" value="ECO:0007669"/>
    <property type="project" value="UniProtKB-KW"/>
</dbReference>
<dbReference type="GO" id="GO:0017061">
    <property type="term" value="F:S-methyl-5-thioadenosine phosphorylase activity"/>
    <property type="evidence" value="ECO:0007669"/>
    <property type="project" value="UniProtKB-EC"/>
</dbReference>
<dbReference type="AlphaFoldDB" id="A0A3G8ZVG8"/>
<dbReference type="SUPFAM" id="SSF64438">
    <property type="entry name" value="CNF1/YfiH-like putative cysteine hydrolases"/>
    <property type="match status" value="1"/>
</dbReference>
<evidence type="ECO:0000256" key="10">
    <source>
        <dbReference type="ARBA" id="ARBA00048968"/>
    </source>
</evidence>
<accession>A0A3G8ZVG8</accession>
<dbReference type="Gene3D" id="3.60.140.10">
    <property type="entry name" value="CNF1/YfiH-like putative cysteine hydrolases"/>
    <property type="match status" value="1"/>
</dbReference>
<keyword evidence="5" id="KW-0479">Metal-binding</keyword>
<keyword evidence="6" id="KW-0378">Hydrolase</keyword>
<name>A0A3G8ZVG8_9ACTN</name>
<dbReference type="InterPro" id="IPR011324">
    <property type="entry name" value="Cytotoxic_necrot_fac-like_cat"/>
</dbReference>
<evidence type="ECO:0000256" key="2">
    <source>
        <dbReference type="ARBA" id="ARBA00003215"/>
    </source>
</evidence>
<evidence type="ECO:0000256" key="11">
    <source>
        <dbReference type="ARBA" id="ARBA00049893"/>
    </source>
</evidence>
<comment type="function">
    <text evidence="2">Purine nucleoside enzyme that catalyzes the phosphorolysis of adenosine and inosine nucleosides, yielding D-ribose 1-phosphate and the respective free bases, adenine and hypoxanthine. Also catalyzes the phosphorolysis of S-methyl-5'-thioadenosine into adenine and S-methyl-5-thio-alpha-D-ribose 1-phosphate. Also has adenosine deaminase activity.</text>
</comment>
<dbReference type="NCBIfam" id="TIGR00726">
    <property type="entry name" value="peptidoglycan editing factor PgeF"/>
    <property type="match status" value="1"/>
</dbReference>
<gene>
    <name evidence="13" type="primary">pgeF</name>
    <name evidence="13" type="ORF">EH165_05400</name>
</gene>
<keyword evidence="4" id="KW-0808">Transferase</keyword>
<dbReference type="Proteomes" id="UP000268084">
    <property type="component" value="Chromosome"/>
</dbReference>
<dbReference type="KEGG" id="nak:EH165_05400"/>
<comment type="similarity">
    <text evidence="3 12">Belongs to the purine nucleoside phosphorylase YfiH/LACC1 family.</text>
</comment>
<dbReference type="PANTHER" id="PTHR30616">
    <property type="entry name" value="UNCHARACTERIZED PROTEIN YFIH"/>
    <property type="match status" value="1"/>
</dbReference>
<organism evidence="13 14">
    <name type="scientific">Nakamurella antarctica</name>
    <dbReference type="NCBI Taxonomy" id="1902245"/>
    <lineage>
        <taxon>Bacteria</taxon>
        <taxon>Bacillati</taxon>
        <taxon>Actinomycetota</taxon>
        <taxon>Actinomycetes</taxon>
        <taxon>Nakamurellales</taxon>
        <taxon>Nakamurellaceae</taxon>
        <taxon>Nakamurella</taxon>
    </lineage>
</organism>
<evidence type="ECO:0000256" key="1">
    <source>
        <dbReference type="ARBA" id="ARBA00000553"/>
    </source>
</evidence>
<dbReference type="PANTHER" id="PTHR30616:SF2">
    <property type="entry name" value="PURINE NUCLEOSIDE PHOSPHORYLASE LACC1"/>
    <property type="match status" value="1"/>
</dbReference>
<evidence type="ECO:0000256" key="4">
    <source>
        <dbReference type="ARBA" id="ARBA00022679"/>
    </source>
</evidence>
<dbReference type="EMBL" id="CP034170">
    <property type="protein sequence ID" value="AZI57671.1"/>
    <property type="molecule type" value="Genomic_DNA"/>
</dbReference>
<dbReference type="InterPro" id="IPR003730">
    <property type="entry name" value="Cu_polyphenol_OxRdtase"/>
</dbReference>
<evidence type="ECO:0000256" key="9">
    <source>
        <dbReference type="ARBA" id="ARBA00047989"/>
    </source>
</evidence>
<evidence type="ECO:0000313" key="13">
    <source>
        <dbReference type="EMBL" id="AZI57671.1"/>
    </source>
</evidence>